<dbReference type="PANTHER" id="PTHR46224">
    <property type="entry name" value="ANKYRIN REPEAT FAMILY PROTEIN"/>
    <property type="match status" value="1"/>
</dbReference>
<dbReference type="Proteomes" id="UP000032180">
    <property type="component" value="Chromosome 9"/>
</dbReference>
<dbReference type="InterPro" id="IPR051616">
    <property type="entry name" value="Cul2-RING_E3_ligase_SR"/>
</dbReference>
<dbReference type="Pfam" id="PF12796">
    <property type="entry name" value="Ank_2"/>
    <property type="match status" value="1"/>
</dbReference>
<dbReference type="PROSITE" id="PS50088">
    <property type="entry name" value="ANK_REPEAT"/>
    <property type="match status" value="1"/>
</dbReference>
<dbReference type="EnsemblPlants" id="LPERR09G02350.1">
    <property type="protein sequence ID" value="LPERR09G02350.1"/>
    <property type="gene ID" value="LPERR09G02350"/>
</dbReference>
<proteinExistence type="predicted"/>
<dbReference type="Gramene" id="LPERR09G02350.1">
    <property type="protein sequence ID" value="LPERR09G02350.1"/>
    <property type="gene ID" value="LPERR09G02350"/>
</dbReference>
<dbReference type="SMART" id="SM00248">
    <property type="entry name" value="ANK"/>
    <property type="match status" value="2"/>
</dbReference>
<feature type="repeat" description="ANK" evidence="1">
    <location>
        <begin position="65"/>
        <end position="98"/>
    </location>
</feature>
<dbReference type="InterPro" id="IPR036770">
    <property type="entry name" value="Ankyrin_rpt-contain_sf"/>
</dbReference>
<reference evidence="2" key="3">
    <citation type="submission" date="2015-04" db="UniProtKB">
        <authorList>
            <consortium name="EnsemblPlants"/>
        </authorList>
    </citation>
    <scope>IDENTIFICATION</scope>
</reference>
<dbReference type="HOGENOM" id="CLU_2200745_0_0_1"/>
<keyword evidence="3" id="KW-1185">Reference proteome</keyword>
<reference evidence="2 3" key="1">
    <citation type="submission" date="2012-08" db="EMBL/GenBank/DDBJ databases">
        <title>Oryza genome evolution.</title>
        <authorList>
            <person name="Wing R.A."/>
        </authorList>
    </citation>
    <scope>NUCLEOTIDE SEQUENCE</scope>
</reference>
<name>A0A0D9XBX4_9ORYZ</name>
<dbReference type="PROSITE" id="PS50297">
    <property type="entry name" value="ANK_REP_REGION"/>
    <property type="match status" value="1"/>
</dbReference>
<keyword evidence="1" id="KW-0040">ANK repeat</keyword>
<dbReference type="STRING" id="77586.A0A0D9XBX4"/>
<sequence length="108" mass="11626">MSRGGIQIAKRLQAAGKSAEEEVMAVNAPLTRRGPLHRSAWAGKLVMCKFLVKDLGFDVNAVDSDGRAPLHFAIQGHGGISVVRFLVDRGADLNKADRLVLMSMLVSL</sequence>
<organism evidence="2 3">
    <name type="scientific">Leersia perrieri</name>
    <dbReference type="NCBI Taxonomy" id="77586"/>
    <lineage>
        <taxon>Eukaryota</taxon>
        <taxon>Viridiplantae</taxon>
        <taxon>Streptophyta</taxon>
        <taxon>Embryophyta</taxon>
        <taxon>Tracheophyta</taxon>
        <taxon>Spermatophyta</taxon>
        <taxon>Magnoliopsida</taxon>
        <taxon>Liliopsida</taxon>
        <taxon>Poales</taxon>
        <taxon>Poaceae</taxon>
        <taxon>BOP clade</taxon>
        <taxon>Oryzoideae</taxon>
        <taxon>Oryzeae</taxon>
        <taxon>Oryzinae</taxon>
        <taxon>Leersia</taxon>
    </lineage>
</organism>
<dbReference type="AlphaFoldDB" id="A0A0D9XBX4"/>
<evidence type="ECO:0000313" key="2">
    <source>
        <dbReference type="EnsemblPlants" id="LPERR09G02350.1"/>
    </source>
</evidence>
<accession>A0A0D9XBX4</accession>
<dbReference type="Gene3D" id="1.25.40.20">
    <property type="entry name" value="Ankyrin repeat-containing domain"/>
    <property type="match status" value="1"/>
</dbReference>
<dbReference type="PANTHER" id="PTHR46224:SF22">
    <property type="match status" value="1"/>
</dbReference>
<dbReference type="SUPFAM" id="SSF48403">
    <property type="entry name" value="Ankyrin repeat"/>
    <property type="match status" value="1"/>
</dbReference>
<evidence type="ECO:0000256" key="1">
    <source>
        <dbReference type="PROSITE-ProRule" id="PRU00023"/>
    </source>
</evidence>
<dbReference type="InterPro" id="IPR002110">
    <property type="entry name" value="Ankyrin_rpt"/>
</dbReference>
<protein>
    <submittedName>
        <fullName evidence="2">Uncharacterized protein</fullName>
    </submittedName>
</protein>
<evidence type="ECO:0000313" key="3">
    <source>
        <dbReference type="Proteomes" id="UP000032180"/>
    </source>
</evidence>
<reference evidence="3" key="2">
    <citation type="submission" date="2013-12" db="EMBL/GenBank/DDBJ databases">
        <authorList>
            <person name="Yu Y."/>
            <person name="Lee S."/>
            <person name="de Baynast K."/>
            <person name="Wissotski M."/>
            <person name="Liu L."/>
            <person name="Talag J."/>
            <person name="Goicoechea J."/>
            <person name="Angelova A."/>
            <person name="Jetty R."/>
            <person name="Kudrna D."/>
            <person name="Golser W."/>
            <person name="Rivera L."/>
            <person name="Zhang J."/>
            <person name="Wing R."/>
        </authorList>
    </citation>
    <scope>NUCLEOTIDE SEQUENCE</scope>
</reference>